<sequence>MDTMSQSEGRLGEDAQLDGYRPQSISFAPPQTLISYGTQFMAQSWPPQPSSMWNEIYSSQFNWQAAASATAILTQEGVLYTSEDPDLGSPQYKYESAASLDAAPTYSQPYAQPINQQLSSEFRTPRPSQTPQIETQPLYTNIPTSDGIDYSYPYAYGTDLRPPMSFDAAWLPIGNERGRSIHVASDPLPDLKAPETSSKGLVLDWSTSDQIAGPPTTINNSSYQAIIPKRKHTSPEPAPRKESTSTQGELDEFVVIFENAPGALASVKRRRKLDAPVRKAARDVRKAGACHQCRFRKRTCSTGTPCNSCLKNGNGLHDLKCQRESPFVGKPMHQYFEYSSKRRVVSFDLRINTKSLKSFEEEMVTIDGVGRLSHPIQLRTRRKALKDFKTAEREIINRTRDSKKLVKAQDDELEDVLILEDEATFGTQVEQWALEYSSKFVHAAGPEFASTTAAVILGTAYVNKGLPESTLIAAMVRVASLAFILRAGVKCTPTTNTSKFSSYRTIQATIDTILYERLKIAERDLFRMLQRLVFRSAGYLNREQVYPVALVLWQLLRILCIGASHLSNLVQRFRIKACEQADYQFHALKLVLSTHLALFRSSNPLLLDFNDKLHQDLLGGDQELIKLAIKMRKVVVSFREKGFTDMKGSIAYRKEYFDLFRRVYDGL</sequence>
<keyword evidence="5" id="KW-1185">Reference proteome</keyword>
<feature type="domain" description="Zn(2)-C6 fungal-type" evidence="3">
    <location>
        <begin position="289"/>
        <end position="323"/>
    </location>
</feature>
<name>A0A2J6T3X1_9HELO</name>
<organism evidence="4 5">
    <name type="scientific">Hyaloscypha bicolor E</name>
    <dbReference type="NCBI Taxonomy" id="1095630"/>
    <lineage>
        <taxon>Eukaryota</taxon>
        <taxon>Fungi</taxon>
        <taxon>Dikarya</taxon>
        <taxon>Ascomycota</taxon>
        <taxon>Pezizomycotina</taxon>
        <taxon>Leotiomycetes</taxon>
        <taxon>Helotiales</taxon>
        <taxon>Hyaloscyphaceae</taxon>
        <taxon>Hyaloscypha</taxon>
        <taxon>Hyaloscypha bicolor</taxon>
    </lineage>
</organism>
<dbReference type="Proteomes" id="UP000235371">
    <property type="component" value="Unassembled WGS sequence"/>
</dbReference>
<proteinExistence type="predicted"/>
<feature type="region of interest" description="Disordered" evidence="2">
    <location>
        <begin position="1"/>
        <end position="23"/>
    </location>
</feature>
<dbReference type="Pfam" id="PF00172">
    <property type="entry name" value="Zn_clus"/>
    <property type="match status" value="1"/>
</dbReference>
<gene>
    <name evidence="4" type="ORF">K444DRAFT_32598</name>
</gene>
<accession>A0A2J6T3X1</accession>
<evidence type="ECO:0000313" key="5">
    <source>
        <dbReference type="Proteomes" id="UP000235371"/>
    </source>
</evidence>
<evidence type="ECO:0000256" key="2">
    <source>
        <dbReference type="SAM" id="MobiDB-lite"/>
    </source>
</evidence>
<keyword evidence="1" id="KW-0539">Nucleus</keyword>
<dbReference type="OrthoDB" id="5426982at2759"/>
<dbReference type="GO" id="GO:0000981">
    <property type="term" value="F:DNA-binding transcription factor activity, RNA polymerase II-specific"/>
    <property type="evidence" value="ECO:0007669"/>
    <property type="project" value="InterPro"/>
</dbReference>
<dbReference type="PANTHER" id="PTHR35392">
    <property type="entry name" value="ZN(II)2CYS6 TRANSCRIPTION FACTOR (EUROFUNG)-RELATED-RELATED"/>
    <property type="match status" value="1"/>
</dbReference>
<protein>
    <recommendedName>
        <fullName evidence="3">Zn(2)-C6 fungal-type domain-containing protein</fullName>
    </recommendedName>
</protein>
<evidence type="ECO:0000256" key="1">
    <source>
        <dbReference type="ARBA" id="ARBA00023242"/>
    </source>
</evidence>
<dbReference type="RefSeq" id="XP_024734600.1">
    <property type="nucleotide sequence ID" value="XM_024871918.1"/>
</dbReference>
<dbReference type="PROSITE" id="PS50048">
    <property type="entry name" value="ZN2_CY6_FUNGAL_2"/>
    <property type="match status" value="1"/>
</dbReference>
<dbReference type="PANTHER" id="PTHR35392:SF3">
    <property type="entry name" value="ZN(2)-C6 FUNGAL-TYPE DOMAIN-CONTAINING PROTEIN"/>
    <property type="match status" value="1"/>
</dbReference>
<reference evidence="4 5" key="1">
    <citation type="submission" date="2016-04" db="EMBL/GenBank/DDBJ databases">
        <title>A degradative enzymes factory behind the ericoid mycorrhizal symbiosis.</title>
        <authorList>
            <consortium name="DOE Joint Genome Institute"/>
            <person name="Martino E."/>
            <person name="Morin E."/>
            <person name="Grelet G."/>
            <person name="Kuo A."/>
            <person name="Kohler A."/>
            <person name="Daghino S."/>
            <person name="Barry K."/>
            <person name="Choi C."/>
            <person name="Cichocki N."/>
            <person name="Clum A."/>
            <person name="Copeland A."/>
            <person name="Hainaut M."/>
            <person name="Haridas S."/>
            <person name="Labutti K."/>
            <person name="Lindquist E."/>
            <person name="Lipzen A."/>
            <person name="Khouja H.-R."/>
            <person name="Murat C."/>
            <person name="Ohm R."/>
            <person name="Olson A."/>
            <person name="Spatafora J."/>
            <person name="Veneault-Fourrey C."/>
            <person name="Henrissat B."/>
            <person name="Grigoriev I."/>
            <person name="Martin F."/>
            <person name="Perotto S."/>
        </authorList>
    </citation>
    <scope>NUCLEOTIDE SEQUENCE [LARGE SCALE GENOMIC DNA]</scope>
    <source>
        <strain evidence="4 5">E</strain>
    </source>
</reference>
<dbReference type="EMBL" id="KZ613846">
    <property type="protein sequence ID" value="PMD57696.1"/>
    <property type="molecule type" value="Genomic_DNA"/>
</dbReference>
<evidence type="ECO:0000313" key="4">
    <source>
        <dbReference type="EMBL" id="PMD57696.1"/>
    </source>
</evidence>
<evidence type="ECO:0000259" key="3">
    <source>
        <dbReference type="PROSITE" id="PS50048"/>
    </source>
</evidence>
<dbReference type="AlphaFoldDB" id="A0A2J6T3X1"/>
<dbReference type="GO" id="GO:0008270">
    <property type="term" value="F:zinc ion binding"/>
    <property type="evidence" value="ECO:0007669"/>
    <property type="project" value="InterPro"/>
</dbReference>
<dbReference type="InterPro" id="IPR001138">
    <property type="entry name" value="Zn2Cys6_DnaBD"/>
</dbReference>
<dbReference type="InParanoid" id="A0A2J6T3X1"/>
<dbReference type="GeneID" id="36580000"/>
<dbReference type="InterPro" id="IPR052973">
    <property type="entry name" value="Fungal_sec-metab_reg_TF"/>
</dbReference>